<evidence type="ECO:0000313" key="1">
    <source>
        <dbReference type="EMBL" id="SNQ49967.1"/>
    </source>
</evidence>
<sequence>MRPATRDEPQRAAGRLAAIAARAAAAPERLSFGLRGGMASAAKVAGAFILGGLTFGL</sequence>
<proteinExistence type="predicted"/>
<protein>
    <submittedName>
        <fullName evidence="1">Uncharacterized protein</fullName>
    </submittedName>
</protein>
<name>A0A2I2KWA6_9ACTN</name>
<dbReference type="AlphaFoldDB" id="A0A2I2KWA6"/>
<organism evidence="1 2">
    <name type="scientific">Frankia canadensis</name>
    <dbReference type="NCBI Taxonomy" id="1836972"/>
    <lineage>
        <taxon>Bacteria</taxon>
        <taxon>Bacillati</taxon>
        <taxon>Actinomycetota</taxon>
        <taxon>Actinomycetes</taxon>
        <taxon>Frankiales</taxon>
        <taxon>Frankiaceae</taxon>
        <taxon>Frankia</taxon>
    </lineage>
</organism>
<dbReference type="Proteomes" id="UP000234331">
    <property type="component" value="Unassembled WGS sequence"/>
</dbReference>
<accession>A0A2I2KWA6</accession>
<gene>
    <name evidence="1" type="ORF">FRACA_3970007</name>
</gene>
<reference evidence="1 2" key="1">
    <citation type="submission" date="2017-06" db="EMBL/GenBank/DDBJ databases">
        <authorList>
            <person name="Kim H.J."/>
            <person name="Triplett B.A."/>
        </authorList>
    </citation>
    <scope>NUCLEOTIDE SEQUENCE [LARGE SCALE GENOMIC DNA]</scope>
    <source>
        <strain evidence="1">FRACA_ARgP5</strain>
    </source>
</reference>
<dbReference type="EMBL" id="FZMO01000331">
    <property type="protein sequence ID" value="SNQ49967.1"/>
    <property type="molecule type" value="Genomic_DNA"/>
</dbReference>
<evidence type="ECO:0000313" key="2">
    <source>
        <dbReference type="Proteomes" id="UP000234331"/>
    </source>
</evidence>
<keyword evidence="2" id="KW-1185">Reference proteome</keyword>